<dbReference type="Proteomes" id="UP000179621">
    <property type="component" value="Unassembled WGS sequence"/>
</dbReference>
<feature type="transmembrane region" description="Helical" evidence="1">
    <location>
        <begin position="75"/>
        <end position="92"/>
    </location>
</feature>
<organism evidence="2 3">
    <name type="scientific">Mycobacteroides saopaulense</name>
    <dbReference type="NCBI Taxonomy" id="1578165"/>
    <lineage>
        <taxon>Bacteria</taxon>
        <taxon>Bacillati</taxon>
        <taxon>Actinomycetota</taxon>
        <taxon>Actinomycetes</taxon>
        <taxon>Mycobacteriales</taxon>
        <taxon>Mycobacteriaceae</taxon>
        <taxon>Mycobacteroides</taxon>
    </lineage>
</organism>
<sequence length="243" mass="26877">MHAALIIFTLLTITWSLWVRRLTWHCRMEVAATLNIALQGGAVTLMSPWASEAIGGPLHRLTGQHNLEDLLGHDMYVVAASSVVYHLILRLDKQKLVERFKTHVELPATICLPLMFATFTAGAGTDIYRRDFFRVPCDIWLMAYWYIMCGTIAYLLCYAGLALVPMLRARAKTARLFMAATIAGVCACLVRMGTAVLPVVAQDTFAASIIVWTPACLCGAAFAAISGRSWLERQRWLTTAATP</sequence>
<evidence type="ECO:0008006" key="4">
    <source>
        <dbReference type="Google" id="ProtNLM"/>
    </source>
</evidence>
<accession>A0ABX3BYI3</accession>
<feature type="transmembrane region" description="Helical" evidence="1">
    <location>
        <begin position="143"/>
        <end position="164"/>
    </location>
</feature>
<evidence type="ECO:0000313" key="2">
    <source>
        <dbReference type="EMBL" id="OHU08801.1"/>
    </source>
</evidence>
<keyword evidence="1" id="KW-1133">Transmembrane helix</keyword>
<feature type="transmembrane region" description="Helical" evidence="1">
    <location>
        <begin position="205"/>
        <end position="225"/>
    </location>
</feature>
<keyword evidence="3" id="KW-1185">Reference proteome</keyword>
<feature type="transmembrane region" description="Helical" evidence="1">
    <location>
        <begin position="176"/>
        <end position="199"/>
    </location>
</feature>
<keyword evidence="1" id="KW-0812">Transmembrane</keyword>
<gene>
    <name evidence="2" type="ORF">BKG73_17455</name>
</gene>
<keyword evidence="1" id="KW-0472">Membrane</keyword>
<feature type="transmembrane region" description="Helical" evidence="1">
    <location>
        <begin position="104"/>
        <end position="123"/>
    </location>
</feature>
<evidence type="ECO:0000313" key="3">
    <source>
        <dbReference type="Proteomes" id="UP000179621"/>
    </source>
</evidence>
<reference evidence="2 3" key="1">
    <citation type="submission" date="2016-10" db="EMBL/GenBank/DDBJ databases">
        <title>Evaluation of Human, Animal and Environmental Mycobacterium chelonae Isolates by Core Genome Phylogenomic Analysis, Targeted Gene Comparison, and Anti-microbial Susceptibility Patterns: A Tale of Mistaken Identities.</title>
        <authorList>
            <person name="Fogelson S.B."/>
            <person name="Camus A.C."/>
            <person name="Lorenz W."/>
            <person name="Vasireddy R."/>
            <person name="Vasireddy S."/>
            <person name="Smith T."/>
            <person name="Brown-Elliott B.A."/>
            <person name="Wallace R.J.Jr."/>
            <person name="Hasan N.A."/>
            <person name="Reischl U."/>
            <person name="Sanchez S."/>
        </authorList>
    </citation>
    <scope>NUCLEOTIDE SEQUENCE [LARGE SCALE GENOMIC DNA]</scope>
    <source>
        <strain evidence="2 3">8528</strain>
    </source>
</reference>
<name>A0ABX3BYI3_9MYCO</name>
<comment type="caution">
    <text evidence="2">The sequence shown here is derived from an EMBL/GenBank/DDBJ whole genome shotgun (WGS) entry which is preliminary data.</text>
</comment>
<proteinExistence type="predicted"/>
<protein>
    <recommendedName>
        <fullName evidence="4">GP55 protein</fullName>
    </recommendedName>
</protein>
<evidence type="ECO:0000256" key="1">
    <source>
        <dbReference type="SAM" id="Phobius"/>
    </source>
</evidence>
<dbReference type="EMBL" id="MLIH01000027">
    <property type="protein sequence ID" value="OHU08801.1"/>
    <property type="molecule type" value="Genomic_DNA"/>
</dbReference>
<dbReference type="RefSeq" id="WP_070911316.1">
    <property type="nucleotide sequence ID" value="NZ_MLIC01000003.1"/>
</dbReference>